<dbReference type="GO" id="GO:0045892">
    <property type="term" value="P:negative regulation of DNA-templated transcription"/>
    <property type="evidence" value="ECO:0007669"/>
    <property type="project" value="InterPro"/>
</dbReference>
<evidence type="ECO:0000256" key="3">
    <source>
        <dbReference type="ARBA" id="ARBA00023125"/>
    </source>
</evidence>
<evidence type="ECO:0000256" key="4">
    <source>
        <dbReference type="ARBA" id="ARBA00023163"/>
    </source>
</evidence>
<name>A0A1V9G576_9BACT</name>
<dbReference type="STRING" id="550983.A4R26_14450"/>
<dbReference type="Gene3D" id="1.10.10.10">
    <property type="entry name" value="Winged helix-like DNA-binding domain superfamily/Winged helix DNA-binding domain"/>
    <property type="match status" value="1"/>
</dbReference>
<dbReference type="InterPro" id="IPR036390">
    <property type="entry name" value="WH_DNA-bd_sf"/>
</dbReference>
<evidence type="ECO:0000313" key="6">
    <source>
        <dbReference type="Proteomes" id="UP000192276"/>
    </source>
</evidence>
<sequence>MATTKTIKPTESELEILQILWKKGNASVREVHEELLQTKEAGYTTTLKLMQIMHEKGLVKRDDSIKTHIYQAAVSKEKTQKHLLNKMIDTVFGGSPGELVMQALGNHKASAEELEEIQKILDNLKKQ</sequence>
<dbReference type="InterPro" id="IPR005650">
    <property type="entry name" value="BlaI_family"/>
</dbReference>
<organism evidence="5 6">
    <name type="scientific">Niastella populi</name>
    <dbReference type="NCBI Taxonomy" id="550983"/>
    <lineage>
        <taxon>Bacteria</taxon>
        <taxon>Pseudomonadati</taxon>
        <taxon>Bacteroidota</taxon>
        <taxon>Chitinophagia</taxon>
        <taxon>Chitinophagales</taxon>
        <taxon>Chitinophagaceae</taxon>
        <taxon>Niastella</taxon>
    </lineage>
</organism>
<evidence type="ECO:0000313" key="5">
    <source>
        <dbReference type="EMBL" id="OQP65626.1"/>
    </source>
</evidence>
<gene>
    <name evidence="5" type="ORF">A4R26_14450</name>
</gene>
<dbReference type="GO" id="GO:0003677">
    <property type="term" value="F:DNA binding"/>
    <property type="evidence" value="ECO:0007669"/>
    <property type="project" value="UniProtKB-KW"/>
</dbReference>
<dbReference type="SUPFAM" id="SSF46785">
    <property type="entry name" value="Winged helix' DNA-binding domain"/>
    <property type="match status" value="1"/>
</dbReference>
<dbReference type="Proteomes" id="UP000192276">
    <property type="component" value="Unassembled WGS sequence"/>
</dbReference>
<keyword evidence="3" id="KW-0238">DNA-binding</keyword>
<dbReference type="EMBL" id="LWBP01000067">
    <property type="protein sequence ID" value="OQP65626.1"/>
    <property type="molecule type" value="Genomic_DNA"/>
</dbReference>
<keyword evidence="6" id="KW-1185">Reference proteome</keyword>
<dbReference type="OrthoDB" id="279010at2"/>
<dbReference type="RefSeq" id="WP_081163221.1">
    <property type="nucleotide sequence ID" value="NZ_LWBP01000067.1"/>
</dbReference>
<dbReference type="Gene3D" id="1.10.4040.10">
    <property type="entry name" value="Penicillinase repressor domain"/>
    <property type="match status" value="1"/>
</dbReference>
<comment type="similarity">
    <text evidence="1">Belongs to the BlaI transcriptional regulatory family.</text>
</comment>
<protein>
    <submittedName>
        <fullName evidence="5">Transcriptional regulator</fullName>
    </submittedName>
</protein>
<keyword evidence="2" id="KW-0805">Transcription regulation</keyword>
<dbReference type="Pfam" id="PF03965">
    <property type="entry name" value="Penicillinase_R"/>
    <property type="match status" value="1"/>
</dbReference>
<evidence type="ECO:0000256" key="2">
    <source>
        <dbReference type="ARBA" id="ARBA00023015"/>
    </source>
</evidence>
<evidence type="ECO:0000256" key="1">
    <source>
        <dbReference type="ARBA" id="ARBA00011046"/>
    </source>
</evidence>
<dbReference type="PIRSF" id="PIRSF019455">
    <property type="entry name" value="CopR_AtkY"/>
    <property type="match status" value="1"/>
</dbReference>
<accession>A0A1V9G576</accession>
<comment type="caution">
    <text evidence="5">The sequence shown here is derived from an EMBL/GenBank/DDBJ whole genome shotgun (WGS) entry which is preliminary data.</text>
</comment>
<dbReference type="AlphaFoldDB" id="A0A1V9G576"/>
<keyword evidence="4" id="KW-0804">Transcription</keyword>
<proteinExistence type="inferred from homology"/>
<reference evidence="6" key="1">
    <citation type="submission" date="2016-04" db="EMBL/GenBank/DDBJ databases">
        <authorList>
            <person name="Chen L."/>
            <person name="Zhuang W."/>
            <person name="Wang G."/>
        </authorList>
    </citation>
    <scope>NUCLEOTIDE SEQUENCE [LARGE SCALE GENOMIC DNA]</scope>
    <source>
        <strain evidence="6">208</strain>
    </source>
</reference>
<dbReference type="InterPro" id="IPR036388">
    <property type="entry name" value="WH-like_DNA-bd_sf"/>
</dbReference>